<sequence>MNKILVSSHLIAGDPVLTTFRVLILTKQLTGNLLACQMTGSVPIRWSRTAIAEKSVSVVCIWFHRS</sequence>
<reference evidence="1" key="1">
    <citation type="journal article" date="2023" name="Mol. Ecol. Resour.">
        <title>Chromosome-level genome assembly of a triploid poplar Populus alba 'Berolinensis'.</title>
        <authorList>
            <person name="Chen S."/>
            <person name="Yu Y."/>
            <person name="Wang X."/>
            <person name="Wang S."/>
            <person name="Zhang T."/>
            <person name="Zhou Y."/>
            <person name="He R."/>
            <person name="Meng N."/>
            <person name="Wang Y."/>
            <person name="Liu W."/>
            <person name="Liu Z."/>
            <person name="Liu J."/>
            <person name="Guo Q."/>
            <person name="Huang H."/>
            <person name="Sederoff R.R."/>
            <person name="Wang G."/>
            <person name="Qu G."/>
            <person name="Chen S."/>
        </authorList>
    </citation>
    <scope>NUCLEOTIDE SEQUENCE</scope>
    <source>
        <strain evidence="1">SC-2020</strain>
    </source>
</reference>
<evidence type="ECO:0000313" key="1">
    <source>
        <dbReference type="EMBL" id="KAJ6975920.1"/>
    </source>
</evidence>
<proteinExistence type="predicted"/>
<comment type="caution">
    <text evidence="1">The sequence shown here is derived from an EMBL/GenBank/DDBJ whole genome shotgun (WGS) entry which is preliminary data.</text>
</comment>
<organism evidence="1 2">
    <name type="scientific">Populus alba x Populus x berolinensis</name>
    <dbReference type="NCBI Taxonomy" id="444605"/>
    <lineage>
        <taxon>Eukaryota</taxon>
        <taxon>Viridiplantae</taxon>
        <taxon>Streptophyta</taxon>
        <taxon>Embryophyta</taxon>
        <taxon>Tracheophyta</taxon>
        <taxon>Spermatophyta</taxon>
        <taxon>Magnoliopsida</taxon>
        <taxon>eudicotyledons</taxon>
        <taxon>Gunneridae</taxon>
        <taxon>Pentapetalae</taxon>
        <taxon>rosids</taxon>
        <taxon>fabids</taxon>
        <taxon>Malpighiales</taxon>
        <taxon>Salicaceae</taxon>
        <taxon>Saliceae</taxon>
        <taxon>Populus</taxon>
    </lineage>
</organism>
<name>A0AAD6Q302_9ROSI</name>
<dbReference type="Proteomes" id="UP001164929">
    <property type="component" value="Chromosome 13"/>
</dbReference>
<dbReference type="EMBL" id="JAQIZT010000013">
    <property type="protein sequence ID" value="KAJ6975920.1"/>
    <property type="molecule type" value="Genomic_DNA"/>
</dbReference>
<dbReference type="AlphaFoldDB" id="A0AAD6Q302"/>
<evidence type="ECO:0000313" key="2">
    <source>
        <dbReference type="Proteomes" id="UP001164929"/>
    </source>
</evidence>
<keyword evidence="2" id="KW-1185">Reference proteome</keyword>
<accession>A0AAD6Q302</accession>
<protein>
    <submittedName>
        <fullName evidence="1">Uncharacterized protein</fullName>
    </submittedName>
</protein>
<gene>
    <name evidence="1" type="ORF">NC653_031674</name>
</gene>